<feature type="transmembrane region" description="Helical" evidence="8">
    <location>
        <begin position="71"/>
        <end position="93"/>
    </location>
</feature>
<dbReference type="InterPro" id="IPR039428">
    <property type="entry name" value="NUOK/Mnh_C1-like"/>
</dbReference>
<evidence type="ECO:0000313" key="9">
    <source>
        <dbReference type="EMBL" id="TDT17247.1"/>
    </source>
</evidence>
<organism evidence="9 10">
    <name type="scientific">Ilumatobacter fluminis</name>
    <dbReference type="NCBI Taxonomy" id="467091"/>
    <lineage>
        <taxon>Bacteria</taxon>
        <taxon>Bacillati</taxon>
        <taxon>Actinomycetota</taxon>
        <taxon>Acidimicrobiia</taxon>
        <taxon>Acidimicrobiales</taxon>
        <taxon>Ilumatobacteraceae</taxon>
        <taxon>Ilumatobacter</taxon>
    </lineage>
</organism>
<keyword evidence="3" id="KW-1003">Cell membrane</keyword>
<feature type="transmembrane region" description="Helical" evidence="8">
    <location>
        <begin position="28"/>
        <end position="51"/>
    </location>
</feature>
<dbReference type="EMBL" id="SOAU01000001">
    <property type="protein sequence ID" value="TDT17247.1"/>
    <property type="molecule type" value="Genomic_DNA"/>
</dbReference>
<keyword evidence="6 8" id="KW-0472">Membrane</keyword>
<dbReference type="PANTHER" id="PTHR34583">
    <property type="entry name" value="ANTIPORTER SUBUNIT MNHC2-RELATED"/>
    <property type="match status" value="1"/>
</dbReference>
<keyword evidence="5 8" id="KW-1133">Transmembrane helix</keyword>
<evidence type="ECO:0000256" key="2">
    <source>
        <dbReference type="ARBA" id="ARBA00010388"/>
    </source>
</evidence>
<evidence type="ECO:0000256" key="5">
    <source>
        <dbReference type="ARBA" id="ARBA00022989"/>
    </source>
</evidence>
<evidence type="ECO:0000256" key="3">
    <source>
        <dbReference type="ARBA" id="ARBA00022475"/>
    </source>
</evidence>
<dbReference type="Gene3D" id="1.10.287.3510">
    <property type="match status" value="1"/>
</dbReference>
<accession>A0A4R7I125</accession>
<keyword evidence="4 8" id="KW-0812">Transmembrane</keyword>
<comment type="subcellular location">
    <subcellularLocation>
        <location evidence="1">Cell membrane</location>
        <topology evidence="1">Multi-pass membrane protein</topology>
    </subcellularLocation>
</comment>
<reference evidence="9 10" key="1">
    <citation type="submission" date="2019-03" db="EMBL/GenBank/DDBJ databases">
        <title>Sequencing the genomes of 1000 actinobacteria strains.</title>
        <authorList>
            <person name="Klenk H.-P."/>
        </authorList>
    </citation>
    <scope>NUCLEOTIDE SEQUENCE [LARGE SCALE GENOMIC DNA]</scope>
    <source>
        <strain evidence="9 10">DSM 18936</strain>
    </source>
</reference>
<evidence type="ECO:0000256" key="1">
    <source>
        <dbReference type="ARBA" id="ARBA00004651"/>
    </source>
</evidence>
<proteinExistence type="inferred from homology"/>
<evidence type="ECO:0000256" key="6">
    <source>
        <dbReference type="ARBA" id="ARBA00023136"/>
    </source>
</evidence>
<evidence type="ECO:0000256" key="4">
    <source>
        <dbReference type="ARBA" id="ARBA00022692"/>
    </source>
</evidence>
<evidence type="ECO:0000256" key="8">
    <source>
        <dbReference type="SAM" id="Phobius"/>
    </source>
</evidence>
<sequence length="138" mass="14931">MTVLVAFVAAVLFACGSFLLMQRRLSRIIIGIGLLGHGANLLLLVSGGGVGPAPIVPEGANPDDYTDPLPQALALTAIVITFGITIFLLSLGFRSWQLTRDDRVEDDIEDRIVARLDADQRESDADEDDEDLDEEHTV</sequence>
<dbReference type="InterPro" id="IPR050601">
    <property type="entry name" value="CPA3_antiporter_subunitC"/>
</dbReference>
<evidence type="ECO:0000313" key="10">
    <source>
        <dbReference type="Proteomes" id="UP000294558"/>
    </source>
</evidence>
<keyword evidence="10" id="KW-1185">Reference proteome</keyword>
<feature type="transmembrane region" description="Helical" evidence="8">
    <location>
        <begin position="6"/>
        <end position="21"/>
    </location>
</feature>
<dbReference type="PANTHER" id="PTHR34583:SF2">
    <property type="entry name" value="ANTIPORTER SUBUNIT MNHC2-RELATED"/>
    <property type="match status" value="1"/>
</dbReference>
<feature type="region of interest" description="Disordered" evidence="7">
    <location>
        <begin position="118"/>
        <end position="138"/>
    </location>
</feature>
<comment type="caution">
    <text evidence="9">The sequence shown here is derived from an EMBL/GenBank/DDBJ whole genome shotgun (WGS) entry which is preliminary data.</text>
</comment>
<name>A0A4R7I125_9ACTN</name>
<gene>
    <name evidence="9" type="ORF">BDK89_2855</name>
</gene>
<dbReference type="OrthoDB" id="9799219at2"/>
<dbReference type="Pfam" id="PF00420">
    <property type="entry name" value="Oxidored_q2"/>
    <property type="match status" value="1"/>
</dbReference>
<dbReference type="Proteomes" id="UP000294558">
    <property type="component" value="Unassembled WGS sequence"/>
</dbReference>
<protein>
    <submittedName>
        <fullName evidence="9">Multisubunit sodium/proton antiporter MrpC subunit</fullName>
    </submittedName>
</protein>
<dbReference type="GO" id="GO:0005886">
    <property type="term" value="C:plasma membrane"/>
    <property type="evidence" value="ECO:0007669"/>
    <property type="project" value="UniProtKB-SubCell"/>
</dbReference>
<evidence type="ECO:0000256" key="7">
    <source>
        <dbReference type="SAM" id="MobiDB-lite"/>
    </source>
</evidence>
<feature type="compositionally biased region" description="Acidic residues" evidence="7">
    <location>
        <begin position="124"/>
        <end position="138"/>
    </location>
</feature>
<comment type="similarity">
    <text evidence="2">Belongs to the CPA3 antiporters (TC 2.A.63) subunit C family.</text>
</comment>
<dbReference type="RefSeq" id="WP_133869546.1">
    <property type="nucleotide sequence ID" value="NZ_JAVJPS010000010.1"/>
</dbReference>
<dbReference type="AlphaFoldDB" id="A0A4R7I125"/>